<dbReference type="Proteomes" id="UP000692896">
    <property type="component" value="Unassembled WGS sequence"/>
</dbReference>
<protein>
    <submittedName>
        <fullName evidence="1">Uncharacterized protein</fullName>
    </submittedName>
</protein>
<comment type="caution">
    <text evidence="1">The sequence shown here is derived from an EMBL/GenBank/DDBJ whole genome shotgun (WGS) entry which is preliminary data.</text>
</comment>
<sequence length="73" mass="8263">MTENAVRTEALRQMTSSSIVDLELGRFTQINRRGLSVEQLLGSAADQVQTYQQQADRPDWWKHFAPECPGSPD</sequence>
<evidence type="ECO:0000313" key="2">
    <source>
        <dbReference type="Proteomes" id="UP000692896"/>
    </source>
</evidence>
<evidence type="ECO:0000313" key="1">
    <source>
        <dbReference type="EMBL" id="MBT2327901.1"/>
    </source>
</evidence>
<dbReference type="AlphaFoldDB" id="A0A944DEU1"/>
<accession>A0A944DEU1</accession>
<name>A0A944DEU1_PSEFL</name>
<organism evidence="1 2">
    <name type="scientific">Pseudomonas fluorescens</name>
    <dbReference type="NCBI Taxonomy" id="294"/>
    <lineage>
        <taxon>Bacteria</taxon>
        <taxon>Pseudomonadati</taxon>
        <taxon>Pseudomonadota</taxon>
        <taxon>Gammaproteobacteria</taxon>
        <taxon>Pseudomonadales</taxon>
        <taxon>Pseudomonadaceae</taxon>
        <taxon>Pseudomonas</taxon>
    </lineage>
</organism>
<gene>
    <name evidence="1" type="ORF">J7E47_04130</name>
</gene>
<dbReference type="RefSeq" id="WP_214917341.1">
    <property type="nucleotide sequence ID" value="NZ_JAGGNX010000019.1"/>
</dbReference>
<reference evidence="1" key="1">
    <citation type="submission" date="2021-03" db="EMBL/GenBank/DDBJ databases">
        <title>Genomic analysis provides insights into the functional capacity of soil bacteria communities inhabiting an altitudinal gradient in the Atacama Desert.</title>
        <authorList>
            <person name="Gonzalez M."/>
            <person name="Maldonado J."/>
            <person name="Maza F."/>
            <person name="Hodar C."/>
            <person name="Cortes M."/>
            <person name="Palma R."/>
            <person name="Andreani C."/>
            <person name="Gaete A."/>
            <person name="Vasquez-Dean J."/>
            <person name="Acuna V."/>
            <person name="Aguado M."/>
            <person name="Mandakovic D."/>
            <person name="Latorre M."/>
            <person name="Orellana A."/>
            <person name="Gutierrez R."/>
            <person name="Montecino M."/>
            <person name="Allende M."/>
            <person name="Maass A."/>
            <person name="Cambiazo V."/>
        </authorList>
    </citation>
    <scope>NUCLEOTIDE SEQUENCE</scope>
    <source>
        <strain evidence="1">ISL-25</strain>
    </source>
</reference>
<proteinExistence type="predicted"/>
<dbReference type="EMBL" id="JAGGOB010000008">
    <property type="protein sequence ID" value="MBT2327901.1"/>
    <property type="molecule type" value="Genomic_DNA"/>
</dbReference>